<proteinExistence type="predicted"/>
<gene>
    <name evidence="2" type="ORF">CLODIP_2_CD03273</name>
</gene>
<dbReference type="Proteomes" id="UP000494165">
    <property type="component" value="Unassembled WGS sequence"/>
</dbReference>
<name>A0A8S1BN41_9INSE</name>
<organism evidence="2 3">
    <name type="scientific">Cloeon dipterum</name>
    <dbReference type="NCBI Taxonomy" id="197152"/>
    <lineage>
        <taxon>Eukaryota</taxon>
        <taxon>Metazoa</taxon>
        <taxon>Ecdysozoa</taxon>
        <taxon>Arthropoda</taxon>
        <taxon>Hexapoda</taxon>
        <taxon>Insecta</taxon>
        <taxon>Pterygota</taxon>
        <taxon>Palaeoptera</taxon>
        <taxon>Ephemeroptera</taxon>
        <taxon>Pisciforma</taxon>
        <taxon>Baetidae</taxon>
        <taxon>Cloeon</taxon>
    </lineage>
</organism>
<evidence type="ECO:0000256" key="1">
    <source>
        <dbReference type="SAM" id="MobiDB-lite"/>
    </source>
</evidence>
<protein>
    <submittedName>
        <fullName evidence="2">Uncharacterized protein</fullName>
    </submittedName>
</protein>
<keyword evidence="3" id="KW-1185">Reference proteome</keyword>
<feature type="region of interest" description="Disordered" evidence="1">
    <location>
        <begin position="1"/>
        <end position="31"/>
    </location>
</feature>
<accession>A0A8S1BN41</accession>
<evidence type="ECO:0000313" key="3">
    <source>
        <dbReference type="Proteomes" id="UP000494165"/>
    </source>
</evidence>
<feature type="compositionally biased region" description="Polar residues" evidence="1">
    <location>
        <begin position="20"/>
        <end position="29"/>
    </location>
</feature>
<reference evidence="2 3" key="1">
    <citation type="submission" date="2020-04" db="EMBL/GenBank/DDBJ databases">
        <authorList>
            <person name="Alioto T."/>
            <person name="Alioto T."/>
            <person name="Gomez Garrido J."/>
        </authorList>
    </citation>
    <scope>NUCLEOTIDE SEQUENCE [LARGE SCALE GENOMIC DNA]</scope>
</reference>
<dbReference type="EMBL" id="CADEPI010000004">
    <property type="protein sequence ID" value="CAB3360812.1"/>
    <property type="molecule type" value="Genomic_DNA"/>
</dbReference>
<comment type="caution">
    <text evidence="2">The sequence shown here is derived from an EMBL/GenBank/DDBJ whole genome shotgun (WGS) entry which is preliminary data.</text>
</comment>
<feature type="region of interest" description="Disordered" evidence="1">
    <location>
        <begin position="81"/>
        <end position="113"/>
    </location>
</feature>
<evidence type="ECO:0000313" key="2">
    <source>
        <dbReference type="EMBL" id="CAB3360812.1"/>
    </source>
</evidence>
<sequence>MIASDYIGNVPVRRRHRSRVQPSQPQRATPQHFRDCANGVLLMLCGWRTACRGSQSSSSSGGAMPCSWRAMLKKNVGRAAIESNRRHREPRKASATAAAAESEEETPETRGVVASAAARCRWAH</sequence>
<dbReference type="AlphaFoldDB" id="A0A8S1BN41"/>